<evidence type="ECO:0000313" key="3">
    <source>
        <dbReference type="Ensembl" id="ENSPMAP00000005851.1"/>
    </source>
</evidence>
<dbReference type="InterPro" id="IPR000980">
    <property type="entry name" value="SH2"/>
</dbReference>
<dbReference type="PROSITE" id="PS50001">
    <property type="entry name" value="SH2"/>
    <property type="match status" value="1"/>
</dbReference>
<sequence>IRQRNTGGSFAISLVFKKKVFHYVVDTDKSTKLSIPEGRKFDALWQMVEHYSMKEDGLMCALGEACICPEYVGEYTSRGSVHGTWSPRVCAFFFSRPTSGPPPPLVGMNPALSASIPPAAGTGGSWFLPDNNVYYSKPPLPGAAVSDPEGEGVYSDLSDLRCIYLNRNLLQLQHNTELGSGNFGTVQKGTYTL</sequence>
<dbReference type="HOGENOM" id="CLU_1411863_0_0_1"/>
<reference evidence="3" key="2">
    <citation type="submission" date="2025-09" db="UniProtKB">
        <authorList>
            <consortium name="Ensembl"/>
        </authorList>
    </citation>
    <scope>IDENTIFICATION</scope>
</reference>
<dbReference type="STRING" id="7757.ENSPMAP00000005851"/>
<keyword evidence="1" id="KW-0727">SH2 domain</keyword>
<protein>
    <recommendedName>
        <fullName evidence="2">SH2 domain-containing protein</fullName>
    </recommendedName>
</protein>
<feature type="domain" description="SH2" evidence="2">
    <location>
        <begin position="1"/>
        <end position="66"/>
    </location>
</feature>
<dbReference type="InterPro" id="IPR036860">
    <property type="entry name" value="SH2_dom_sf"/>
</dbReference>
<dbReference type="AlphaFoldDB" id="S4RKW8"/>
<name>S4RKW8_PETMA</name>
<dbReference type="GeneTree" id="ENSGT00940000159053"/>
<reference evidence="3" key="1">
    <citation type="submission" date="2025-08" db="UniProtKB">
        <authorList>
            <consortium name="Ensembl"/>
        </authorList>
    </citation>
    <scope>IDENTIFICATION</scope>
</reference>
<evidence type="ECO:0000256" key="1">
    <source>
        <dbReference type="PROSITE-ProRule" id="PRU00191"/>
    </source>
</evidence>
<dbReference type="SUPFAM" id="SSF55550">
    <property type="entry name" value="SH2 domain"/>
    <property type="match status" value="1"/>
</dbReference>
<dbReference type="Gene3D" id="3.30.505.10">
    <property type="entry name" value="SH2 domain"/>
    <property type="match status" value="1"/>
</dbReference>
<dbReference type="Ensembl" id="ENSPMAT00000005878.1">
    <property type="protein sequence ID" value="ENSPMAP00000005851.1"/>
    <property type="gene ID" value="ENSPMAG00000005311.1"/>
</dbReference>
<proteinExistence type="predicted"/>
<dbReference type="Pfam" id="PF00017">
    <property type="entry name" value="SH2"/>
    <property type="match status" value="1"/>
</dbReference>
<evidence type="ECO:0000259" key="2">
    <source>
        <dbReference type="PROSITE" id="PS50001"/>
    </source>
</evidence>
<organism evidence="3">
    <name type="scientific">Petromyzon marinus</name>
    <name type="common">Sea lamprey</name>
    <dbReference type="NCBI Taxonomy" id="7757"/>
    <lineage>
        <taxon>Eukaryota</taxon>
        <taxon>Metazoa</taxon>
        <taxon>Chordata</taxon>
        <taxon>Craniata</taxon>
        <taxon>Vertebrata</taxon>
        <taxon>Cyclostomata</taxon>
        <taxon>Hyperoartia</taxon>
        <taxon>Petromyzontiformes</taxon>
        <taxon>Petromyzontidae</taxon>
        <taxon>Petromyzon</taxon>
    </lineage>
</organism>
<accession>S4RKW8</accession>